<organism evidence="1 2">
    <name type="scientific">[Myrmecia] bisecta</name>
    <dbReference type="NCBI Taxonomy" id="41462"/>
    <lineage>
        <taxon>Eukaryota</taxon>
        <taxon>Viridiplantae</taxon>
        <taxon>Chlorophyta</taxon>
        <taxon>core chlorophytes</taxon>
        <taxon>Trebouxiophyceae</taxon>
        <taxon>Trebouxiales</taxon>
        <taxon>Trebouxiaceae</taxon>
        <taxon>Myrmecia</taxon>
    </lineage>
</organism>
<evidence type="ECO:0000313" key="2">
    <source>
        <dbReference type="Proteomes" id="UP001489004"/>
    </source>
</evidence>
<reference evidence="1 2" key="1">
    <citation type="journal article" date="2024" name="Nat. Commun.">
        <title>Phylogenomics reveals the evolutionary origins of lichenization in chlorophyte algae.</title>
        <authorList>
            <person name="Puginier C."/>
            <person name="Libourel C."/>
            <person name="Otte J."/>
            <person name="Skaloud P."/>
            <person name="Haon M."/>
            <person name="Grisel S."/>
            <person name="Petersen M."/>
            <person name="Berrin J.G."/>
            <person name="Delaux P.M."/>
            <person name="Dal Grande F."/>
            <person name="Keller J."/>
        </authorList>
    </citation>
    <scope>NUCLEOTIDE SEQUENCE [LARGE SCALE GENOMIC DNA]</scope>
    <source>
        <strain evidence="1 2">SAG 2043</strain>
    </source>
</reference>
<sequence>MFRIYPKWGSAGAHAELKSLQAKLSLSCLGRLEHTSWAYSCTHNELPSTSNLEECREKSLDKRFCALAWIEFQDKFGKDATVHLLNTVGDFFHDG</sequence>
<dbReference type="Proteomes" id="UP001489004">
    <property type="component" value="Unassembled WGS sequence"/>
</dbReference>
<keyword evidence="2" id="KW-1185">Reference proteome</keyword>
<evidence type="ECO:0000313" key="1">
    <source>
        <dbReference type="EMBL" id="KAK9815484.1"/>
    </source>
</evidence>
<dbReference type="EMBL" id="JALJOR010000006">
    <property type="protein sequence ID" value="KAK9815484.1"/>
    <property type="molecule type" value="Genomic_DNA"/>
</dbReference>
<comment type="caution">
    <text evidence="1">The sequence shown here is derived from an EMBL/GenBank/DDBJ whole genome shotgun (WGS) entry which is preliminary data.</text>
</comment>
<dbReference type="AlphaFoldDB" id="A0AAW1Q0Q6"/>
<protein>
    <submittedName>
        <fullName evidence="1">Uncharacterized protein</fullName>
    </submittedName>
</protein>
<name>A0AAW1Q0Q6_9CHLO</name>
<gene>
    <name evidence="1" type="ORF">WJX72_004489</name>
</gene>
<accession>A0AAW1Q0Q6</accession>
<proteinExistence type="predicted"/>